<sequence length="189" mass="20359">MTNINNTPSKGSPSTGGYNTMGYSQRLHWRTTNTTIQHYPQYLLLRKLPTYTTPARLALKSFMLPRPPVELANQLAPASSGPQILYLSSTGSGPVPHGMVPVSITSSPSFGWPTTGPGVGGQQFQYQPQFTVGSSSRPAVVAAPTPQLYVVSNNAYEQRSDADTRATPAPPYEEHDQGGMYPDTDAKTS</sequence>
<dbReference type="EMBL" id="KZ302034">
    <property type="protein sequence ID" value="PFH49294.1"/>
    <property type="molecule type" value="Genomic_DNA"/>
</dbReference>
<gene>
    <name evidence="2" type="ORF">AMATHDRAFT_5048</name>
</gene>
<dbReference type="Proteomes" id="UP000242287">
    <property type="component" value="Unassembled WGS sequence"/>
</dbReference>
<keyword evidence="3" id="KW-1185">Reference proteome</keyword>
<evidence type="ECO:0000313" key="3">
    <source>
        <dbReference type="Proteomes" id="UP000242287"/>
    </source>
</evidence>
<dbReference type="AlphaFoldDB" id="A0A2A9NIZ7"/>
<accession>A0A2A9NIZ7</accession>
<evidence type="ECO:0000313" key="2">
    <source>
        <dbReference type="EMBL" id="PFH49294.1"/>
    </source>
</evidence>
<protein>
    <submittedName>
        <fullName evidence="2">Uncharacterized protein</fullName>
    </submittedName>
</protein>
<organism evidence="2 3">
    <name type="scientific">Amanita thiersii Skay4041</name>
    <dbReference type="NCBI Taxonomy" id="703135"/>
    <lineage>
        <taxon>Eukaryota</taxon>
        <taxon>Fungi</taxon>
        <taxon>Dikarya</taxon>
        <taxon>Basidiomycota</taxon>
        <taxon>Agaricomycotina</taxon>
        <taxon>Agaricomycetes</taxon>
        <taxon>Agaricomycetidae</taxon>
        <taxon>Agaricales</taxon>
        <taxon>Pluteineae</taxon>
        <taxon>Amanitaceae</taxon>
        <taxon>Amanita</taxon>
    </lineage>
</organism>
<feature type="region of interest" description="Disordered" evidence="1">
    <location>
        <begin position="153"/>
        <end position="189"/>
    </location>
</feature>
<reference evidence="2 3" key="1">
    <citation type="submission" date="2014-02" db="EMBL/GenBank/DDBJ databases">
        <title>Transposable element dynamics among asymbiotic and ectomycorrhizal Amanita fungi.</title>
        <authorList>
            <consortium name="DOE Joint Genome Institute"/>
            <person name="Hess J."/>
            <person name="Skrede I."/>
            <person name="Wolfe B."/>
            <person name="LaButti K."/>
            <person name="Ohm R.A."/>
            <person name="Grigoriev I.V."/>
            <person name="Pringle A."/>
        </authorList>
    </citation>
    <scope>NUCLEOTIDE SEQUENCE [LARGE SCALE GENOMIC DNA]</scope>
    <source>
        <strain evidence="2 3">SKay4041</strain>
    </source>
</reference>
<name>A0A2A9NIZ7_9AGAR</name>
<evidence type="ECO:0000256" key="1">
    <source>
        <dbReference type="SAM" id="MobiDB-lite"/>
    </source>
</evidence>
<proteinExistence type="predicted"/>